<dbReference type="PANTHER" id="PTHR22604">
    <property type="entry name" value="OXIDOREDUCTASES"/>
    <property type="match status" value="1"/>
</dbReference>
<dbReference type="InterPro" id="IPR055170">
    <property type="entry name" value="GFO_IDH_MocA-like_dom"/>
</dbReference>
<comment type="similarity">
    <text evidence="1">Belongs to the Gfo/Idh/MocA family.</text>
</comment>
<proteinExistence type="inferred from homology"/>
<dbReference type="HOGENOM" id="CLU_023194_5_2_1"/>
<dbReference type="PANTHER" id="PTHR22604:SF105">
    <property type="entry name" value="TRANS-1,2-DIHYDROBENZENE-1,2-DIOL DEHYDROGENASE"/>
    <property type="match status" value="1"/>
</dbReference>
<evidence type="ECO:0000259" key="7">
    <source>
        <dbReference type="Pfam" id="PF22725"/>
    </source>
</evidence>
<gene>
    <name evidence="8" type="ORF">PLEOSDRAFT_1092720</name>
</gene>
<name>A0A067NLX1_PLEO1</name>
<dbReference type="InterPro" id="IPR050984">
    <property type="entry name" value="Gfo/Idh/MocA_domain"/>
</dbReference>
<evidence type="ECO:0000256" key="1">
    <source>
        <dbReference type="ARBA" id="ARBA00010928"/>
    </source>
</evidence>
<accession>A0A067NLX1</accession>
<organism evidence="8 9">
    <name type="scientific">Pleurotus ostreatus (strain PC15)</name>
    <name type="common">Oyster mushroom</name>
    <dbReference type="NCBI Taxonomy" id="1137138"/>
    <lineage>
        <taxon>Eukaryota</taxon>
        <taxon>Fungi</taxon>
        <taxon>Dikarya</taxon>
        <taxon>Basidiomycota</taxon>
        <taxon>Agaricomycotina</taxon>
        <taxon>Agaricomycetes</taxon>
        <taxon>Agaricomycetidae</taxon>
        <taxon>Agaricales</taxon>
        <taxon>Pleurotineae</taxon>
        <taxon>Pleurotaceae</taxon>
        <taxon>Pleurotus</taxon>
    </lineage>
</organism>
<feature type="domain" description="Gfo/Idh/MocA-like oxidoreductase N-terminal" evidence="6">
    <location>
        <begin position="29"/>
        <end position="149"/>
    </location>
</feature>
<dbReference type="GO" id="GO:0000166">
    <property type="term" value="F:nucleotide binding"/>
    <property type="evidence" value="ECO:0007669"/>
    <property type="project" value="InterPro"/>
</dbReference>
<keyword evidence="2" id="KW-0560">Oxidoreductase</keyword>
<evidence type="ECO:0000313" key="8">
    <source>
        <dbReference type="EMBL" id="KDQ28909.1"/>
    </source>
</evidence>
<dbReference type="InParanoid" id="A0A067NLX1"/>
<dbReference type="Pfam" id="PF22725">
    <property type="entry name" value="GFO_IDH_MocA_C3"/>
    <property type="match status" value="1"/>
</dbReference>
<evidence type="ECO:0000256" key="5">
    <source>
        <dbReference type="ARBA" id="ARBA00049233"/>
    </source>
</evidence>
<comment type="catalytic activity">
    <reaction evidence="5">
        <text>D-xylose + NADP(+) = D-xylono-1,5-lactone + NADPH + H(+)</text>
        <dbReference type="Rhea" id="RHEA:22000"/>
        <dbReference type="ChEBI" id="CHEBI:15378"/>
        <dbReference type="ChEBI" id="CHEBI:15867"/>
        <dbReference type="ChEBI" id="CHEBI:53455"/>
        <dbReference type="ChEBI" id="CHEBI:57783"/>
        <dbReference type="ChEBI" id="CHEBI:58349"/>
        <dbReference type="EC" id="1.1.1.179"/>
    </reaction>
</comment>
<dbReference type="GO" id="GO:0047837">
    <property type="term" value="F:D-xylose 1-dehydrogenase (NADP+) activity"/>
    <property type="evidence" value="ECO:0007669"/>
    <property type="project" value="UniProtKB-EC"/>
</dbReference>
<dbReference type="STRING" id="1137138.A0A067NLX1"/>
<dbReference type="Proteomes" id="UP000027073">
    <property type="component" value="Unassembled WGS sequence"/>
</dbReference>
<dbReference type="Gene3D" id="3.40.50.720">
    <property type="entry name" value="NAD(P)-binding Rossmann-like Domain"/>
    <property type="match status" value="1"/>
</dbReference>
<dbReference type="Pfam" id="PF01408">
    <property type="entry name" value="GFO_IDH_MocA"/>
    <property type="match status" value="1"/>
</dbReference>
<evidence type="ECO:0000256" key="4">
    <source>
        <dbReference type="ARBA" id="ARBA00042988"/>
    </source>
</evidence>
<dbReference type="InterPro" id="IPR036291">
    <property type="entry name" value="NAD(P)-bd_dom_sf"/>
</dbReference>
<feature type="domain" description="GFO/IDH/MocA-like oxidoreductase" evidence="7">
    <location>
        <begin position="160"/>
        <end position="302"/>
    </location>
</feature>
<evidence type="ECO:0000256" key="3">
    <source>
        <dbReference type="ARBA" id="ARBA00038984"/>
    </source>
</evidence>
<dbReference type="InterPro" id="IPR000683">
    <property type="entry name" value="Gfo/Idh/MocA-like_OxRdtase_N"/>
</dbReference>
<dbReference type="SUPFAM" id="SSF55347">
    <property type="entry name" value="Glyceraldehyde-3-phosphate dehydrogenase-like, C-terminal domain"/>
    <property type="match status" value="1"/>
</dbReference>
<evidence type="ECO:0000259" key="6">
    <source>
        <dbReference type="Pfam" id="PF01408"/>
    </source>
</evidence>
<protein>
    <recommendedName>
        <fullName evidence="3">D-xylose 1-dehydrogenase (NADP(+), D-xylono-1,5-lactone-forming)</fullName>
        <ecNumber evidence="3">1.1.1.179</ecNumber>
    </recommendedName>
    <alternativeName>
        <fullName evidence="4">D-xylose-NADP dehydrogenase</fullName>
    </alternativeName>
</protein>
<dbReference type="EC" id="1.1.1.179" evidence="3"/>
<dbReference type="EMBL" id="KL198007">
    <property type="protein sequence ID" value="KDQ28909.1"/>
    <property type="molecule type" value="Genomic_DNA"/>
</dbReference>
<evidence type="ECO:0000313" key="9">
    <source>
        <dbReference type="Proteomes" id="UP000027073"/>
    </source>
</evidence>
<dbReference type="OrthoDB" id="64915at2759"/>
<evidence type="ECO:0000256" key="2">
    <source>
        <dbReference type="ARBA" id="ARBA00023002"/>
    </source>
</evidence>
<sequence>MGSFFSTPYRLYKTFNPPYAPPLPSSKPVRFGVLGAAAIAPIAFISPAKNHAEAVVLAVAARDKGRAEVFAKKYGIPKAYGGKDGYQDMLNDPEIDAVYNPLPNGLHFEWTMKALAAGKHVLLEKPSADTADETRQMYEYAEKKGLVLLEAFHYRFHPAIQRVKAILDSGELGAIKGLEARLAIPRGAMKDDDIRFDLSLGGGALMDMGCYTMNCIRYLSGANPTSVIHASAEQHVPSSNDASLRTAAVNVDRSTTATFAIPAPSGSSDITATIFCDLSMPPTFGVIPKIPQVSAKVVCEGGEVELYNFPLPTLYHSLTVRKRGAGGRVEKRVEKVYTFGSGSGSEGATPKGEVWWTTYRYQLEAFIDKLKGRTPQTWLDKEDAVSNIEWIEKVYKETGLGSRPKSTYVPGALS</sequence>
<dbReference type="AlphaFoldDB" id="A0A067NLX1"/>
<dbReference type="Gene3D" id="3.30.360.10">
    <property type="entry name" value="Dihydrodipicolinate Reductase, domain 2"/>
    <property type="match status" value="1"/>
</dbReference>
<dbReference type="SUPFAM" id="SSF51735">
    <property type="entry name" value="NAD(P)-binding Rossmann-fold domains"/>
    <property type="match status" value="1"/>
</dbReference>
<dbReference type="VEuPathDB" id="FungiDB:PLEOSDRAFT_1092720"/>
<reference evidence="9" key="1">
    <citation type="journal article" date="2014" name="Proc. Natl. Acad. Sci. U.S.A.">
        <title>Extensive sampling of basidiomycete genomes demonstrates inadequacy of the white-rot/brown-rot paradigm for wood decay fungi.</title>
        <authorList>
            <person name="Riley R."/>
            <person name="Salamov A.A."/>
            <person name="Brown D.W."/>
            <person name="Nagy L.G."/>
            <person name="Floudas D."/>
            <person name="Held B.W."/>
            <person name="Levasseur A."/>
            <person name="Lombard V."/>
            <person name="Morin E."/>
            <person name="Otillar R."/>
            <person name="Lindquist E.A."/>
            <person name="Sun H."/>
            <person name="LaButti K.M."/>
            <person name="Schmutz J."/>
            <person name="Jabbour D."/>
            <person name="Luo H."/>
            <person name="Baker S.E."/>
            <person name="Pisabarro A.G."/>
            <person name="Walton J.D."/>
            <person name="Blanchette R.A."/>
            <person name="Henrissat B."/>
            <person name="Martin F."/>
            <person name="Cullen D."/>
            <person name="Hibbett D.S."/>
            <person name="Grigoriev I.V."/>
        </authorList>
    </citation>
    <scope>NUCLEOTIDE SEQUENCE [LARGE SCALE GENOMIC DNA]</scope>
    <source>
        <strain evidence="9">PC15</strain>
    </source>
</reference>